<proteinExistence type="inferred from homology"/>
<evidence type="ECO:0000259" key="6">
    <source>
        <dbReference type="PROSITE" id="PS50885"/>
    </source>
</evidence>
<evidence type="ECO:0000256" key="2">
    <source>
        <dbReference type="ARBA" id="ARBA00029447"/>
    </source>
</evidence>
<dbReference type="Proteomes" id="UP000061432">
    <property type="component" value="Chromosome"/>
</dbReference>
<dbReference type="Gene3D" id="1.10.287.950">
    <property type="entry name" value="Methyl-accepting chemotaxis protein"/>
    <property type="match status" value="1"/>
</dbReference>
<reference evidence="7 8" key="1">
    <citation type="journal article" date="2015" name="Genome Announc.">
        <title>Complete Genome Sequence of Methylobacterium aquaticum Strain 22A, Isolated from Racomitrium japonicum Moss.</title>
        <authorList>
            <person name="Tani A."/>
            <person name="Ogura Y."/>
            <person name="Hayashi T."/>
            <person name="Kimbara K."/>
        </authorList>
    </citation>
    <scope>NUCLEOTIDE SEQUENCE [LARGE SCALE GENOMIC DNA]</scope>
    <source>
        <strain evidence="7 8">MA-22A</strain>
    </source>
</reference>
<dbReference type="GO" id="GO:0007165">
    <property type="term" value="P:signal transduction"/>
    <property type="evidence" value="ECO:0007669"/>
    <property type="project" value="UniProtKB-KW"/>
</dbReference>
<accession>A0A1Y0Z8S3</accession>
<keyword evidence="1 3" id="KW-0807">Transducer</keyword>
<dbReference type="InterPro" id="IPR004090">
    <property type="entry name" value="Chemotax_Me-accpt_rcpt"/>
</dbReference>
<dbReference type="PROSITE" id="PS50111">
    <property type="entry name" value="CHEMOTAXIS_TRANSDUC_2"/>
    <property type="match status" value="1"/>
</dbReference>
<dbReference type="SUPFAM" id="SSF58104">
    <property type="entry name" value="Methyl-accepting chemotaxis protein (MCP) signaling domain"/>
    <property type="match status" value="1"/>
</dbReference>
<dbReference type="InterPro" id="IPR004089">
    <property type="entry name" value="MCPsignal_dom"/>
</dbReference>
<name>A0A1Y0Z8S3_9HYPH</name>
<dbReference type="Pfam" id="PF22673">
    <property type="entry name" value="MCP-like_PDC_1"/>
    <property type="match status" value="1"/>
</dbReference>
<keyword evidence="4" id="KW-0812">Transmembrane</keyword>
<feature type="transmembrane region" description="Helical" evidence="4">
    <location>
        <begin position="12"/>
        <end position="35"/>
    </location>
</feature>
<dbReference type="EMBL" id="AP014704">
    <property type="protein sequence ID" value="BAR47148.1"/>
    <property type="molecule type" value="Genomic_DNA"/>
</dbReference>
<gene>
    <name evidence="7" type="primary">tar</name>
    <name evidence="7" type="ORF">Maq22A_c28210</name>
</gene>
<dbReference type="SMART" id="SM00283">
    <property type="entry name" value="MA"/>
    <property type="match status" value="1"/>
</dbReference>
<dbReference type="PANTHER" id="PTHR32089">
    <property type="entry name" value="METHYL-ACCEPTING CHEMOTAXIS PROTEIN MCPB"/>
    <property type="match status" value="1"/>
</dbReference>
<keyword evidence="4" id="KW-1133">Transmembrane helix</keyword>
<dbReference type="RefSeq" id="WP_167543916.1">
    <property type="nucleotide sequence ID" value="NZ_AP014704.1"/>
</dbReference>
<dbReference type="GO" id="GO:0004888">
    <property type="term" value="F:transmembrane signaling receptor activity"/>
    <property type="evidence" value="ECO:0007669"/>
    <property type="project" value="InterPro"/>
</dbReference>
<sequence length="679" mass="70480">MIHKGSLSSKLTLMAGSAIGLTVLVFVGVAGWTAAERTNAEILQLATEKAAGTTAETSIQIVDAISASRALAATMSGQLSGGGVRKVDVVAATKALIQDYPTLFGAWMTDTVDKRAAKSLTGSGYENEAGLFTPYWTRKDDGTLAFATFPVNPTQQWYRDPIQSGASLLVEPYVTSQGQLVASISAPLKVDGAVVGVAGVDIRLSGLAAAFAALKPFEGGRVLLLSNARKWIVPPKGDLLMKDYDGIGAAEVAASLADRRPRTLRGSPDGAVRLVYPFTQPGMNTTWALVMDVPATAFTHPIYRRVAETAAGGLFILVVLVGVVAAASRTLIGAPLKRCLDTVQALIDRRYDVAITGTERDDEIGRINRALAVFRDKAHQADLLTSESEAEQQRRVARAQRIDHLVSDFKLTIAGSLEIVTSAATELDATARSMTQVADDTNGQAVASSAAAEQTAINVQTVAAAAEEMVSSLQEIERQVLRSNEVASHAAHEAAATGTAMAALTAAADQIGAAVTLISTIAGQTNLLALNATIEAARAGEAGRGFSVVAAEVKELASQTGRATEEITGQIGAIQAATGQATEAIRQIDRTIAGMGEISAAIAATVSQQTAATGEISRNASEAARGTRDVSQTVSRVLVSSGETGSAASQVLSAAAELATQSLSVKQKVDGFLRDIRAA</sequence>
<dbReference type="PRINTS" id="PR00260">
    <property type="entry name" value="CHEMTRNSDUCR"/>
</dbReference>
<dbReference type="GO" id="GO:0016020">
    <property type="term" value="C:membrane"/>
    <property type="evidence" value="ECO:0007669"/>
    <property type="project" value="InterPro"/>
</dbReference>
<organism evidence="7 8">
    <name type="scientific">Methylobacterium aquaticum</name>
    <dbReference type="NCBI Taxonomy" id="270351"/>
    <lineage>
        <taxon>Bacteria</taxon>
        <taxon>Pseudomonadati</taxon>
        <taxon>Pseudomonadota</taxon>
        <taxon>Alphaproteobacteria</taxon>
        <taxon>Hyphomicrobiales</taxon>
        <taxon>Methylobacteriaceae</taxon>
        <taxon>Methylobacterium</taxon>
    </lineage>
</organism>
<dbReference type="PROSITE" id="PS50885">
    <property type="entry name" value="HAMP"/>
    <property type="match status" value="1"/>
</dbReference>
<keyword evidence="4" id="KW-0472">Membrane</keyword>
<dbReference type="CDD" id="cd12913">
    <property type="entry name" value="PDC1_MCP_like"/>
    <property type="match status" value="1"/>
</dbReference>
<evidence type="ECO:0000313" key="7">
    <source>
        <dbReference type="EMBL" id="BAR47148.1"/>
    </source>
</evidence>
<dbReference type="Pfam" id="PF00015">
    <property type="entry name" value="MCPsignal"/>
    <property type="match status" value="1"/>
</dbReference>
<evidence type="ECO:0000256" key="4">
    <source>
        <dbReference type="SAM" id="Phobius"/>
    </source>
</evidence>
<dbReference type="AlphaFoldDB" id="A0A1Y0Z8S3"/>
<protein>
    <submittedName>
        <fullName evidence="7">Methyl-accepting chemotaxis protein</fullName>
    </submittedName>
</protein>
<evidence type="ECO:0000256" key="1">
    <source>
        <dbReference type="ARBA" id="ARBA00023224"/>
    </source>
</evidence>
<evidence type="ECO:0000313" key="8">
    <source>
        <dbReference type="Proteomes" id="UP000061432"/>
    </source>
</evidence>
<dbReference type="KEGG" id="maqu:Maq22A_c28210"/>
<feature type="domain" description="HAMP" evidence="6">
    <location>
        <begin position="330"/>
        <end position="383"/>
    </location>
</feature>
<feature type="domain" description="Methyl-accepting transducer" evidence="5">
    <location>
        <begin position="423"/>
        <end position="652"/>
    </location>
</feature>
<dbReference type="Gene3D" id="6.10.340.10">
    <property type="match status" value="1"/>
</dbReference>
<comment type="similarity">
    <text evidence="2">Belongs to the methyl-accepting chemotaxis (MCP) protein family.</text>
</comment>
<evidence type="ECO:0000256" key="3">
    <source>
        <dbReference type="PROSITE-ProRule" id="PRU00284"/>
    </source>
</evidence>
<dbReference type="PANTHER" id="PTHR32089:SF112">
    <property type="entry name" value="LYSOZYME-LIKE PROTEIN-RELATED"/>
    <property type="match status" value="1"/>
</dbReference>
<dbReference type="Gene3D" id="3.30.450.20">
    <property type="entry name" value="PAS domain"/>
    <property type="match status" value="2"/>
</dbReference>
<dbReference type="STRING" id="270351.Maq22A_c28210"/>
<reference evidence="8" key="2">
    <citation type="submission" date="2015-01" db="EMBL/GenBank/DDBJ databases">
        <title>Complete genome sequence of Methylobacterium aquaticum strain 22A.</title>
        <authorList>
            <person name="Tani A."/>
            <person name="Ogura Y."/>
            <person name="Hayashi T."/>
        </authorList>
    </citation>
    <scope>NUCLEOTIDE SEQUENCE [LARGE SCALE GENOMIC DNA]</scope>
    <source>
        <strain evidence="8">MA-22A</strain>
    </source>
</reference>
<evidence type="ECO:0000259" key="5">
    <source>
        <dbReference type="PROSITE" id="PS50111"/>
    </source>
</evidence>
<dbReference type="InterPro" id="IPR003660">
    <property type="entry name" value="HAMP_dom"/>
</dbReference>
<dbReference type="GO" id="GO:0006935">
    <property type="term" value="P:chemotaxis"/>
    <property type="evidence" value="ECO:0007669"/>
    <property type="project" value="InterPro"/>
</dbReference>